<keyword evidence="3" id="KW-1185">Reference proteome</keyword>
<dbReference type="AlphaFoldDB" id="A0AAN9RSM5"/>
<evidence type="ECO:0000313" key="3">
    <source>
        <dbReference type="Proteomes" id="UP001374584"/>
    </source>
</evidence>
<sequence>MFNNNKQQTIKQWSASMGHSTHMLYITPVKTHRFGPTLKNLTVWFNGLVTKLFLQHIRKKLMKVASSSLTSHTHHAHSPPFRSTTLLTVDLG</sequence>
<reference evidence="2 3" key="1">
    <citation type="submission" date="2024-01" db="EMBL/GenBank/DDBJ databases">
        <title>The genomes of 5 underutilized Papilionoideae crops provide insights into root nodulation and disease resistanc.</title>
        <authorList>
            <person name="Jiang F."/>
        </authorList>
    </citation>
    <scope>NUCLEOTIDE SEQUENCE [LARGE SCALE GENOMIC DNA]</scope>
    <source>
        <strain evidence="2">JINMINGXINNONG_FW02</strain>
        <tissue evidence="2">Leaves</tissue>
    </source>
</reference>
<feature type="region of interest" description="Disordered" evidence="1">
    <location>
        <begin position="72"/>
        <end position="92"/>
    </location>
</feature>
<evidence type="ECO:0000313" key="2">
    <source>
        <dbReference type="EMBL" id="KAK7382450.1"/>
    </source>
</evidence>
<feature type="compositionally biased region" description="Polar residues" evidence="1">
    <location>
        <begin position="81"/>
        <end position="92"/>
    </location>
</feature>
<dbReference type="Proteomes" id="UP001374584">
    <property type="component" value="Unassembled WGS sequence"/>
</dbReference>
<gene>
    <name evidence="2" type="ORF">VNO80_01302</name>
</gene>
<accession>A0AAN9RSM5</accession>
<organism evidence="2 3">
    <name type="scientific">Phaseolus coccineus</name>
    <name type="common">Scarlet runner bean</name>
    <name type="synonym">Phaseolus multiflorus</name>
    <dbReference type="NCBI Taxonomy" id="3886"/>
    <lineage>
        <taxon>Eukaryota</taxon>
        <taxon>Viridiplantae</taxon>
        <taxon>Streptophyta</taxon>
        <taxon>Embryophyta</taxon>
        <taxon>Tracheophyta</taxon>
        <taxon>Spermatophyta</taxon>
        <taxon>Magnoliopsida</taxon>
        <taxon>eudicotyledons</taxon>
        <taxon>Gunneridae</taxon>
        <taxon>Pentapetalae</taxon>
        <taxon>rosids</taxon>
        <taxon>fabids</taxon>
        <taxon>Fabales</taxon>
        <taxon>Fabaceae</taxon>
        <taxon>Papilionoideae</taxon>
        <taxon>50 kb inversion clade</taxon>
        <taxon>NPAAA clade</taxon>
        <taxon>indigoferoid/millettioid clade</taxon>
        <taxon>Phaseoleae</taxon>
        <taxon>Phaseolus</taxon>
    </lineage>
</organism>
<protein>
    <submittedName>
        <fullName evidence="2">Uncharacterized protein</fullName>
    </submittedName>
</protein>
<evidence type="ECO:0000256" key="1">
    <source>
        <dbReference type="SAM" id="MobiDB-lite"/>
    </source>
</evidence>
<name>A0AAN9RSM5_PHACN</name>
<dbReference type="EMBL" id="JAYMYR010000001">
    <property type="protein sequence ID" value="KAK7382450.1"/>
    <property type="molecule type" value="Genomic_DNA"/>
</dbReference>
<proteinExistence type="predicted"/>
<comment type="caution">
    <text evidence="2">The sequence shown here is derived from an EMBL/GenBank/DDBJ whole genome shotgun (WGS) entry which is preliminary data.</text>
</comment>